<name>A0A3S5B9V4_9PLAT</name>
<protein>
    <submittedName>
        <fullName evidence="1">Uncharacterized protein</fullName>
    </submittedName>
</protein>
<proteinExistence type="predicted"/>
<accession>A0A3S5B9V4</accession>
<sequence>MIISRVRLWTWYVVRRFGGIVSESCQSQRQTTPHQRDKGSQSIDQHSIVAVAQSILVLSWPFYYFLPSIVSPSYYRKLVTCLNSTKRVPFRRIYRGVITPSVCLAPLPFKWLIRLDSPVRIISVYPEQTMNFCLWSPASSRVDY</sequence>
<reference evidence="1" key="1">
    <citation type="submission" date="2018-11" db="EMBL/GenBank/DDBJ databases">
        <authorList>
            <consortium name="Pathogen Informatics"/>
        </authorList>
    </citation>
    <scope>NUCLEOTIDE SEQUENCE</scope>
</reference>
<dbReference type="Proteomes" id="UP000784294">
    <property type="component" value="Unassembled WGS sequence"/>
</dbReference>
<organism evidence="1 2">
    <name type="scientific">Protopolystoma xenopodis</name>
    <dbReference type="NCBI Taxonomy" id="117903"/>
    <lineage>
        <taxon>Eukaryota</taxon>
        <taxon>Metazoa</taxon>
        <taxon>Spiralia</taxon>
        <taxon>Lophotrochozoa</taxon>
        <taxon>Platyhelminthes</taxon>
        <taxon>Monogenea</taxon>
        <taxon>Polyopisthocotylea</taxon>
        <taxon>Polystomatidea</taxon>
        <taxon>Polystomatidae</taxon>
        <taxon>Protopolystoma</taxon>
    </lineage>
</organism>
<evidence type="ECO:0000313" key="1">
    <source>
        <dbReference type="EMBL" id="VEL40589.1"/>
    </source>
</evidence>
<comment type="caution">
    <text evidence="1">The sequence shown here is derived from an EMBL/GenBank/DDBJ whole genome shotgun (WGS) entry which is preliminary data.</text>
</comment>
<gene>
    <name evidence="1" type="ORF">PXEA_LOCUS34029</name>
</gene>
<evidence type="ECO:0000313" key="2">
    <source>
        <dbReference type="Proteomes" id="UP000784294"/>
    </source>
</evidence>
<dbReference type="AlphaFoldDB" id="A0A3S5B9V4"/>
<keyword evidence="2" id="KW-1185">Reference proteome</keyword>
<dbReference type="EMBL" id="CAAALY010265538">
    <property type="protein sequence ID" value="VEL40589.1"/>
    <property type="molecule type" value="Genomic_DNA"/>
</dbReference>